<gene>
    <name evidence="5" type="ORF">OJ996_11450</name>
</gene>
<keyword evidence="6" id="KW-1185">Reference proteome</keyword>
<dbReference type="Pfam" id="PF01476">
    <property type="entry name" value="LysM"/>
    <property type="match status" value="2"/>
</dbReference>
<evidence type="ECO:0000256" key="3">
    <source>
        <dbReference type="SAM" id="SignalP"/>
    </source>
</evidence>
<evidence type="ECO:0000313" key="5">
    <source>
        <dbReference type="EMBL" id="MCW1914194.1"/>
    </source>
</evidence>
<evidence type="ECO:0000256" key="2">
    <source>
        <dbReference type="SAM" id="MobiDB-lite"/>
    </source>
</evidence>
<dbReference type="CDD" id="cd00118">
    <property type="entry name" value="LysM"/>
    <property type="match status" value="2"/>
</dbReference>
<dbReference type="InterPro" id="IPR018392">
    <property type="entry name" value="LysM"/>
</dbReference>
<proteinExistence type="predicted"/>
<keyword evidence="3" id="KW-0732">Signal</keyword>
<comment type="caution">
    <text evidence="5">The sequence shown here is derived from an EMBL/GenBank/DDBJ whole genome shotgun (WGS) entry which is preliminary data.</text>
</comment>
<protein>
    <submittedName>
        <fullName evidence="5">LysM peptidoglycan-binding domain-containing protein</fullName>
    </submittedName>
</protein>
<dbReference type="SUPFAM" id="SSF54106">
    <property type="entry name" value="LysM domain"/>
    <property type="match status" value="2"/>
</dbReference>
<evidence type="ECO:0000256" key="1">
    <source>
        <dbReference type="SAM" id="Coils"/>
    </source>
</evidence>
<dbReference type="PROSITE" id="PS51782">
    <property type="entry name" value="LYSM"/>
    <property type="match status" value="2"/>
</dbReference>
<dbReference type="SMART" id="SM00257">
    <property type="entry name" value="LysM"/>
    <property type="match status" value="3"/>
</dbReference>
<feature type="compositionally biased region" description="Low complexity" evidence="2">
    <location>
        <begin position="237"/>
        <end position="266"/>
    </location>
</feature>
<name>A0ABT3G2X1_9BACT</name>
<dbReference type="InterPro" id="IPR036779">
    <property type="entry name" value="LysM_dom_sf"/>
</dbReference>
<dbReference type="PANTHER" id="PTHR33734">
    <property type="entry name" value="LYSM DOMAIN-CONTAINING GPI-ANCHORED PROTEIN 2"/>
    <property type="match status" value="1"/>
</dbReference>
<dbReference type="Gene3D" id="3.10.350.10">
    <property type="entry name" value="LysM domain"/>
    <property type="match status" value="2"/>
</dbReference>
<dbReference type="EMBL" id="JAPDDR010000005">
    <property type="protein sequence ID" value="MCW1914194.1"/>
    <property type="molecule type" value="Genomic_DNA"/>
</dbReference>
<feature type="signal peptide" evidence="3">
    <location>
        <begin position="1"/>
        <end position="19"/>
    </location>
</feature>
<dbReference type="PANTHER" id="PTHR33734:SF22">
    <property type="entry name" value="MEMBRANE-BOUND LYTIC MUREIN TRANSGLYCOSYLASE D"/>
    <property type="match status" value="1"/>
</dbReference>
<accession>A0ABT3G2X1</accession>
<reference evidence="5" key="1">
    <citation type="submission" date="2022-10" db="EMBL/GenBank/DDBJ databases">
        <title>Luteolibacter sp. GHJ8, whole genome shotgun sequencing project.</title>
        <authorList>
            <person name="Zhao G."/>
            <person name="Shen L."/>
        </authorList>
    </citation>
    <scope>NUCLEOTIDE SEQUENCE</scope>
    <source>
        <strain evidence="5">GHJ8</strain>
    </source>
</reference>
<feature type="coiled-coil region" evidence="1">
    <location>
        <begin position="17"/>
        <end position="54"/>
    </location>
</feature>
<organism evidence="5 6">
    <name type="scientific">Luteolibacter rhizosphaerae</name>
    <dbReference type="NCBI Taxonomy" id="2989719"/>
    <lineage>
        <taxon>Bacteria</taxon>
        <taxon>Pseudomonadati</taxon>
        <taxon>Verrucomicrobiota</taxon>
        <taxon>Verrucomicrobiia</taxon>
        <taxon>Verrucomicrobiales</taxon>
        <taxon>Verrucomicrobiaceae</taxon>
        <taxon>Luteolibacter</taxon>
    </lineage>
</organism>
<sequence>MRALPILAAILCTAPLAGAATSELDLLQGRCQEYERQIRQLEEENARLKSITATAAKTPAPVQAEAKKTEATAAPVKDASEYGIVRNGDTLRKVAKRYGTTPETLAKLNGIKNPSLIRAGQKLVLPAKTSAPSREAEAPRSAAVNTGSHTVKSGETFYSIARHYGLSANALQAANPGVKASGLKIGQTLRLGGKVTETPKAAPAAAAKAAKSEPASKTISTKAADFKPVSKPEEAAPAKAPAAAQAKSESTAPAPAAQASEPASDAPRIRSISIDKETDFAAFAAAHGTSTAKLNALNGLNLNSSTVLAKGSELYVPAQP</sequence>
<evidence type="ECO:0000313" key="6">
    <source>
        <dbReference type="Proteomes" id="UP001165653"/>
    </source>
</evidence>
<feature type="chain" id="PRO_5047333273" evidence="3">
    <location>
        <begin position="20"/>
        <end position="320"/>
    </location>
</feature>
<keyword evidence="1" id="KW-0175">Coiled coil</keyword>
<feature type="domain" description="LysM" evidence="4">
    <location>
        <begin position="81"/>
        <end position="125"/>
    </location>
</feature>
<feature type="domain" description="LysM" evidence="4">
    <location>
        <begin position="147"/>
        <end position="191"/>
    </location>
</feature>
<feature type="region of interest" description="Disordered" evidence="2">
    <location>
        <begin position="204"/>
        <end position="271"/>
    </location>
</feature>
<feature type="compositionally biased region" description="Basic and acidic residues" evidence="2">
    <location>
        <begin position="224"/>
        <end position="236"/>
    </location>
</feature>
<evidence type="ECO:0000259" key="4">
    <source>
        <dbReference type="PROSITE" id="PS51782"/>
    </source>
</evidence>
<feature type="compositionally biased region" description="Low complexity" evidence="2">
    <location>
        <begin position="204"/>
        <end position="218"/>
    </location>
</feature>
<dbReference type="RefSeq" id="WP_264513717.1">
    <property type="nucleotide sequence ID" value="NZ_JAPDDR010000005.1"/>
</dbReference>
<dbReference type="Proteomes" id="UP001165653">
    <property type="component" value="Unassembled WGS sequence"/>
</dbReference>